<reference evidence="1" key="1">
    <citation type="journal article" date="2014" name="Front. Microbiol.">
        <title>High frequency of phylogenetically diverse reductive dehalogenase-homologous genes in deep subseafloor sedimentary metagenomes.</title>
        <authorList>
            <person name="Kawai M."/>
            <person name="Futagami T."/>
            <person name="Toyoda A."/>
            <person name="Takaki Y."/>
            <person name="Nishi S."/>
            <person name="Hori S."/>
            <person name="Arai W."/>
            <person name="Tsubouchi T."/>
            <person name="Morono Y."/>
            <person name="Uchiyama I."/>
            <person name="Ito T."/>
            <person name="Fujiyama A."/>
            <person name="Inagaki F."/>
            <person name="Takami H."/>
        </authorList>
    </citation>
    <scope>NUCLEOTIDE SEQUENCE</scope>
    <source>
        <strain evidence="1">Expedition CK06-06</strain>
    </source>
</reference>
<dbReference type="EMBL" id="BART01009481">
    <property type="protein sequence ID" value="GAG69139.1"/>
    <property type="molecule type" value="Genomic_DNA"/>
</dbReference>
<accession>X0ZIF3</accession>
<dbReference type="Pfam" id="PF07030">
    <property type="entry name" value="Phage_Mu_Gp36"/>
    <property type="match status" value="1"/>
</dbReference>
<name>X0ZIF3_9ZZZZ</name>
<proteinExistence type="predicted"/>
<sequence>MGAYILKADIENVFGADNVAVWSNLSGGDTADEARITLAISNAEEDVENRFRNGRYLLPFTPVALTVKDWCARIAGIWLFDNRPGYGKSEEELDGLELLRTQLEISIDAYTSGQRKLNCTLASELGGNSDAPNVVL</sequence>
<protein>
    <submittedName>
        <fullName evidence="1">Uncharacterized protein</fullName>
    </submittedName>
</protein>
<evidence type="ECO:0000313" key="1">
    <source>
        <dbReference type="EMBL" id="GAG69139.1"/>
    </source>
</evidence>
<comment type="caution">
    <text evidence="1">The sequence shown here is derived from an EMBL/GenBank/DDBJ whole genome shotgun (WGS) entry which is preliminary data.</text>
</comment>
<gene>
    <name evidence="1" type="ORF">S01H4_21006</name>
</gene>
<dbReference type="InterPro" id="IPR009752">
    <property type="entry name" value="Phage_Mu_GpJ"/>
</dbReference>
<organism evidence="1">
    <name type="scientific">marine sediment metagenome</name>
    <dbReference type="NCBI Taxonomy" id="412755"/>
    <lineage>
        <taxon>unclassified sequences</taxon>
        <taxon>metagenomes</taxon>
        <taxon>ecological metagenomes</taxon>
    </lineage>
</organism>
<dbReference type="AlphaFoldDB" id="X0ZIF3"/>